<dbReference type="PANTHER" id="PTHR34384:SF5">
    <property type="entry name" value="L-2,3-DIAMINOPROPANOATE--CITRATE LIGASE"/>
    <property type="match status" value="1"/>
</dbReference>
<proteinExistence type="predicted"/>
<dbReference type="Pfam" id="PF04183">
    <property type="entry name" value="IucA_IucC"/>
    <property type="match status" value="1"/>
</dbReference>
<dbReference type="Pfam" id="PF06276">
    <property type="entry name" value="FhuF"/>
    <property type="match status" value="1"/>
</dbReference>
<dbReference type="InterPro" id="IPR022770">
    <property type="entry name" value="IucA/IucC-like_C"/>
</dbReference>
<dbReference type="AlphaFoldDB" id="A0ABD5PWJ3"/>
<accession>A0ABD5PWJ3</accession>
<comment type="caution">
    <text evidence="4">The sequence shown here is derived from an EMBL/GenBank/DDBJ whole genome shotgun (WGS) entry which is preliminary data.</text>
</comment>
<feature type="domain" description="Aerobactin siderophore biosynthesis IucA/IucC N-terminal" evidence="2">
    <location>
        <begin position="144"/>
        <end position="388"/>
    </location>
</feature>
<dbReference type="Proteomes" id="UP001595945">
    <property type="component" value="Unassembled WGS sequence"/>
</dbReference>
<dbReference type="Gene3D" id="1.10.510.40">
    <property type="match status" value="1"/>
</dbReference>
<feature type="compositionally biased region" description="Basic and acidic residues" evidence="1">
    <location>
        <begin position="598"/>
        <end position="612"/>
    </location>
</feature>
<gene>
    <name evidence="4" type="ORF">ACFO9K_00800</name>
</gene>
<keyword evidence="5" id="KW-1185">Reference proteome</keyword>
<dbReference type="GO" id="GO:0016881">
    <property type="term" value="F:acid-amino acid ligase activity"/>
    <property type="evidence" value="ECO:0007669"/>
    <property type="project" value="UniProtKB-ARBA"/>
</dbReference>
<evidence type="ECO:0000259" key="3">
    <source>
        <dbReference type="Pfam" id="PF06276"/>
    </source>
</evidence>
<organism evidence="4 5">
    <name type="scientific">Halorussus aquaticus</name>
    <dbReference type="NCBI Taxonomy" id="2953748"/>
    <lineage>
        <taxon>Archaea</taxon>
        <taxon>Methanobacteriati</taxon>
        <taxon>Methanobacteriota</taxon>
        <taxon>Stenosarchaea group</taxon>
        <taxon>Halobacteria</taxon>
        <taxon>Halobacteriales</taxon>
        <taxon>Haladaptataceae</taxon>
        <taxon>Halorussus</taxon>
    </lineage>
</organism>
<evidence type="ECO:0000313" key="4">
    <source>
        <dbReference type="EMBL" id="MFC4822789.1"/>
    </source>
</evidence>
<evidence type="ECO:0000259" key="2">
    <source>
        <dbReference type="Pfam" id="PF04183"/>
    </source>
</evidence>
<protein>
    <submittedName>
        <fullName evidence="4">IucA/IucC family protein</fullName>
    </submittedName>
</protein>
<dbReference type="RefSeq" id="WP_254267694.1">
    <property type="nucleotide sequence ID" value="NZ_CP100400.1"/>
</dbReference>
<feature type="domain" description="Aerobactin siderophore biosynthesis IucA/IucC-like C-terminal" evidence="3">
    <location>
        <begin position="419"/>
        <end position="578"/>
    </location>
</feature>
<dbReference type="PANTHER" id="PTHR34384">
    <property type="entry name" value="L-2,3-DIAMINOPROPANOATE--CITRATE LIGASE"/>
    <property type="match status" value="1"/>
</dbReference>
<name>A0ABD5PWJ3_9EURY</name>
<dbReference type="GeneID" id="73046169"/>
<reference evidence="4 5" key="1">
    <citation type="journal article" date="2019" name="Int. J. Syst. Evol. Microbiol.">
        <title>The Global Catalogue of Microorganisms (GCM) 10K type strain sequencing project: providing services to taxonomists for standard genome sequencing and annotation.</title>
        <authorList>
            <consortium name="The Broad Institute Genomics Platform"/>
            <consortium name="The Broad Institute Genome Sequencing Center for Infectious Disease"/>
            <person name="Wu L."/>
            <person name="Ma J."/>
        </authorList>
    </citation>
    <scope>NUCLEOTIDE SEQUENCE [LARGE SCALE GENOMIC DNA]</scope>
    <source>
        <strain evidence="4 5">XZYJ18</strain>
    </source>
</reference>
<evidence type="ECO:0000256" key="1">
    <source>
        <dbReference type="SAM" id="MobiDB-lite"/>
    </source>
</evidence>
<evidence type="ECO:0000313" key="5">
    <source>
        <dbReference type="Proteomes" id="UP001595945"/>
    </source>
</evidence>
<dbReference type="EMBL" id="JBHSHT010000001">
    <property type="protein sequence ID" value="MFC4822789.1"/>
    <property type="molecule type" value="Genomic_DNA"/>
</dbReference>
<dbReference type="InterPro" id="IPR037455">
    <property type="entry name" value="LucA/IucC-like"/>
</dbReference>
<sequence length="612" mass="68355">MNPTAIAESATLHSFLNCYLRETGDYEVADAADTPAPTHGRERVVRAPLPEQGITLFVPLRYRSPTDRHLFDLPGYYRRGDQTLELDYVTLASLVTEELSLARDDAGNRNELLLRVVRSCKNVARFVEARRDDTEQLYGFDTTFREAEQSLVFGHLLHPTPKSRQGIPPHESPTYAPELEGSFSLHYFRADPDLVWQDSALGATVEVDAGSADAASEWVKSALREDPAVPESFVAAHVESDDVLIPVHPWQADYLLEQDHVQAHLGDGLESLGRVGREFHPTSSVRTLYAPDAPFMVKGSLNVRITNSERTNKRPELDRGVAVAELLDTELGDDLRERFPDFHVVRDPASLTLTVGEGAESGFEVVLRENAFRGADAENAGPVVALCQDRIAGDGSRLGEIIETLAEREGRSTEAVSRDWFRRYLERSLRAILWLYLERGVGVEAHQQNSVLALEDGYPAEFYYRDNQGYYFPESQYDDVDALLPGVGERADTVCPDAVADERIRYYVVLNNLFGVVNAFGTAGLADERDLLGILREELEYCRTFDRESSSLLNGLLEDETLPCKANLLTRFHDMDELVGSLENQSVYADVTNPLVTETERGPATESEVSRR</sequence>
<feature type="region of interest" description="Disordered" evidence="1">
    <location>
        <begin position="593"/>
        <end position="612"/>
    </location>
</feature>
<dbReference type="InterPro" id="IPR007310">
    <property type="entry name" value="Aerobactin_biosyn_IucA/IucC_N"/>
</dbReference>